<evidence type="ECO:0000256" key="6">
    <source>
        <dbReference type="ARBA" id="ARBA00022989"/>
    </source>
</evidence>
<feature type="transmembrane region" description="Helical" evidence="8">
    <location>
        <begin position="233"/>
        <end position="257"/>
    </location>
</feature>
<evidence type="ECO:0000256" key="4">
    <source>
        <dbReference type="ARBA" id="ARBA00022519"/>
    </source>
</evidence>
<comment type="similarity">
    <text evidence="8">Belongs to the binding-protein-dependent transport system permease family.</text>
</comment>
<dbReference type="InterPro" id="IPR035906">
    <property type="entry name" value="MetI-like_sf"/>
</dbReference>
<keyword evidence="5 8" id="KW-0812">Transmembrane</keyword>
<evidence type="ECO:0000256" key="5">
    <source>
        <dbReference type="ARBA" id="ARBA00022692"/>
    </source>
</evidence>
<comment type="caution">
    <text evidence="10">The sequence shown here is derived from an EMBL/GenBank/DDBJ whole genome shotgun (WGS) entry which is preliminary data.</text>
</comment>
<gene>
    <name evidence="10" type="ORF">JF544_17595</name>
</gene>
<dbReference type="PROSITE" id="PS50928">
    <property type="entry name" value="ABC_TM1"/>
    <property type="match status" value="1"/>
</dbReference>
<keyword evidence="3" id="KW-1003">Cell membrane</keyword>
<feature type="transmembrane region" description="Helical" evidence="8">
    <location>
        <begin position="98"/>
        <end position="118"/>
    </location>
</feature>
<keyword evidence="4" id="KW-0997">Cell inner membrane</keyword>
<accession>A0ABS3E0F2</accession>
<evidence type="ECO:0000256" key="7">
    <source>
        <dbReference type="ARBA" id="ARBA00023136"/>
    </source>
</evidence>
<proteinExistence type="inferred from homology"/>
<dbReference type="PANTHER" id="PTHR43357">
    <property type="entry name" value="INNER MEMBRANE ABC TRANSPORTER PERMEASE PROTEIN YDCV"/>
    <property type="match status" value="1"/>
</dbReference>
<keyword evidence="2 8" id="KW-0813">Transport</keyword>
<protein>
    <submittedName>
        <fullName evidence="10">ABC transporter permease subunit</fullName>
    </submittedName>
</protein>
<dbReference type="Proteomes" id="UP000663970">
    <property type="component" value="Unassembled WGS sequence"/>
</dbReference>
<evidence type="ECO:0000256" key="1">
    <source>
        <dbReference type="ARBA" id="ARBA00004429"/>
    </source>
</evidence>
<keyword evidence="6 8" id="KW-1133">Transmembrane helix</keyword>
<dbReference type="EMBL" id="JAEKJY010000006">
    <property type="protein sequence ID" value="MBN8237075.1"/>
    <property type="molecule type" value="Genomic_DNA"/>
</dbReference>
<feature type="transmembrane region" description="Helical" evidence="8">
    <location>
        <begin position="124"/>
        <end position="144"/>
    </location>
</feature>
<name>A0ABS3E0F2_9BACI</name>
<keyword evidence="7 8" id="KW-0472">Membrane</keyword>
<evidence type="ECO:0000256" key="3">
    <source>
        <dbReference type="ARBA" id="ARBA00022475"/>
    </source>
</evidence>
<dbReference type="RefSeq" id="WP_206935759.1">
    <property type="nucleotide sequence ID" value="NZ_JAEKJY010000006.1"/>
</dbReference>
<dbReference type="InterPro" id="IPR000515">
    <property type="entry name" value="MetI-like"/>
</dbReference>
<dbReference type="PANTHER" id="PTHR43357:SF4">
    <property type="entry name" value="INNER MEMBRANE ABC TRANSPORTER PERMEASE PROTEIN YDCV"/>
    <property type="match status" value="1"/>
</dbReference>
<organism evidence="10 11">
    <name type="scientific">Halobacillus kuroshimensis</name>
    <dbReference type="NCBI Taxonomy" id="302481"/>
    <lineage>
        <taxon>Bacteria</taxon>
        <taxon>Bacillati</taxon>
        <taxon>Bacillota</taxon>
        <taxon>Bacilli</taxon>
        <taxon>Bacillales</taxon>
        <taxon>Bacillaceae</taxon>
        <taxon>Halobacillus</taxon>
    </lineage>
</organism>
<evidence type="ECO:0000313" key="10">
    <source>
        <dbReference type="EMBL" id="MBN8237075.1"/>
    </source>
</evidence>
<comment type="subcellular location">
    <subcellularLocation>
        <location evidence="1">Cell inner membrane</location>
        <topology evidence="1">Multi-pass membrane protein</topology>
    </subcellularLocation>
    <subcellularLocation>
        <location evidence="8">Cell membrane</location>
        <topology evidence="8">Multi-pass membrane protein</topology>
    </subcellularLocation>
</comment>
<sequence>MKQNSRIFLVLTLLFFLIPLLVLAAQSFSAPWRFQTGAGLDWELRSYEQLLQNPMLWKATFTSIWIGFVVLLLNVLIGVFTGKALTTVPFKGKPWVEALLLSPILIPVLAIAMGLHIFMIRAGLADTALGVIIIHLVPTVPYSIKVFHNSYQQIGRAMLEQPHILGSGFFRQLFTVELPLLKPALRSVTFLTIVISLSQYAITAVIGGGRVLTLPLVFFPFLENADASVMSAFSLWFAAIPVWMYILVEAAILLLPYSRLPWRNKR</sequence>
<dbReference type="Gene3D" id="1.10.3720.10">
    <property type="entry name" value="MetI-like"/>
    <property type="match status" value="1"/>
</dbReference>
<feature type="domain" description="ABC transmembrane type-1" evidence="9">
    <location>
        <begin position="60"/>
        <end position="248"/>
    </location>
</feature>
<feature type="transmembrane region" description="Helical" evidence="8">
    <location>
        <begin position="188"/>
        <end position="213"/>
    </location>
</feature>
<dbReference type="Pfam" id="PF00528">
    <property type="entry name" value="BPD_transp_1"/>
    <property type="match status" value="1"/>
</dbReference>
<evidence type="ECO:0000259" key="9">
    <source>
        <dbReference type="PROSITE" id="PS50928"/>
    </source>
</evidence>
<reference evidence="10 11" key="1">
    <citation type="submission" date="2020-12" db="EMBL/GenBank/DDBJ databases">
        <title>Oil enriched cultivation method for isolating marine PHA-producing bacteria.</title>
        <authorList>
            <person name="Zheng W."/>
            <person name="Yu S."/>
            <person name="Huang Y."/>
        </authorList>
    </citation>
    <scope>NUCLEOTIDE SEQUENCE [LARGE SCALE GENOMIC DNA]</scope>
    <source>
        <strain evidence="10 11">SY-2-6</strain>
    </source>
</reference>
<feature type="transmembrane region" description="Helical" evidence="8">
    <location>
        <begin position="64"/>
        <end position="86"/>
    </location>
</feature>
<evidence type="ECO:0000256" key="2">
    <source>
        <dbReference type="ARBA" id="ARBA00022448"/>
    </source>
</evidence>
<dbReference type="SUPFAM" id="SSF161098">
    <property type="entry name" value="MetI-like"/>
    <property type="match status" value="1"/>
</dbReference>
<evidence type="ECO:0000313" key="11">
    <source>
        <dbReference type="Proteomes" id="UP000663970"/>
    </source>
</evidence>
<keyword evidence="11" id="KW-1185">Reference proteome</keyword>
<dbReference type="CDD" id="cd06261">
    <property type="entry name" value="TM_PBP2"/>
    <property type="match status" value="1"/>
</dbReference>
<evidence type="ECO:0000256" key="8">
    <source>
        <dbReference type="RuleBase" id="RU363032"/>
    </source>
</evidence>